<comment type="caution">
    <text evidence="3">The sequence shown here is derived from an EMBL/GenBank/DDBJ whole genome shotgun (WGS) entry which is preliminary data.</text>
</comment>
<keyword evidence="2" id="KW-0472">Membrane</keyword>
<dbReference type="Proteomes" id="UP000789831">
    <property type="component" value="Unassembled WGS sequence"/>
</dbReference>
<organism evidence="3 4">
    <name type="scientific">Ambispora gerdemannii</name>
    <dbReference type="NCBI Taxonomy" id="144530"/>
    <lineage>
        <taxon>Eukaryota</taxon>
        <taxon>Fungi</taxon>
        <taxon>Fungi incertae sedis</taxon>
        <taxon>Mucoromycota</taxon>
        <taxon>Glomeromycotina</taxon>
        <taxon>Glomeromycetes</taxon>
        <taxon>Archaeosporales</taxon>
        <taxon>Ambisporaceae</taxon>
        <taxon>Ambispora</taxon>
    </lineage>
</organism>
<proteinExistence type="predicted"/>
<dbReference type="AlphaFoldDB" id="A0A9N9BKN8"/>
<evidence type="ECO:0000313" key="4">
    <source>
        <dbReference type="Proteomes" id="UP000789831"/>
    </source>
</evidence>
<feature type="transmembrane region" description="Helical" evidence="2">
    <location>
        <begin position="42"/>
        <end position="63"/>
    </location>
</feature>
<accession>A0A9N9BKN8</accession>
<name>A0A9N9BKN8_9GLOM</name>
<feature type="transmembrane region" description="Helical" evidence="2">
    <location>
        <begin position="12"/>
        <end position="30"/>
    </location>
</feature>
<evidence type="ECO:0000313" key="3">
    <source>
        <dbReference type="EMBL" id="CAG8569734.1"/>
    </source>
</evidence>
<sequence length="238" mass="26733">MAMYPPFHKYVTRTYFILFAVLVIVLPLNYSFKKKPSVNQIIIIYVLVGFSYLVYWVRLIGFGGDEILVRTNCYGERINLPRSEYGNSSRLDPTVLQSTTNISTGTSNSYPTFANYRFASIRDRLRRIASNRSTQDDEDAYNAMTQTSVVQVPPPTYGSALSSGEGLPPPYQFKTNEISENENQLESVIISNASARTLRRESSSVSISQNNNRSPSSSSSSHITSALELAKRTIIRAW</sequence>
<feature type="compositionally biased region" description="Low complexity" evidence="1">
    <location>
        <begin position="206"/>
        <end position="221"/>
    </location>
</feature>
<dbReference type="EMBL" id="CAJVPL010001409">
    <property type="protein sequence ID" value="CAG8569734.1"/>
    <property type="molecule type" value="Genomic_DNA"/>
</dbReference>
<evidence type="ECO:0000256" key="1">
    <source>
        <dbReference type="SAM" id="MobiDB-lite"/>
    </source>
</evidence>
<keyword evidence="2" id="KW-0812">Transmembrane</keyword>
<keyword evidence="4" id="KW-1185">Reference proteome</keyword>
<gene>
    <name evidence="3" type="ORF">AGERDE_LOCUS7578</name>
</gene>
<protein>
    <submittedName>
        <fullName evidence="3">9835_t:CDS:1</fullName>
    </submittedName>
</protein>
<reference evidence="3" key="1">
    <citation type="submission" date="2021-06" db="EMBL/GenBank/DDBJ databases">
        <authorList>
            <person name="Kallberg Y."/>
            <person name="Tangrot J."/>
            <person name="Rosling A."/>
        </authorList>
    </citation>
    <scope>NUCLEOTIDE SEQUENCE</scope>
    <source>
        <strain evidence="3">MT106</strain>
    </source>
</reference>
<keyword evidence="2" id="KW-1133">Transmembrane helix</keyword>
<evidence type="ECO:0000256" key="2">
    <source>
        <dbReference type="SAM" id="Phobius"/>
    </source>
</evidence>
<dbReference type="OrthoDB" id="2433590at2759"/>
<feature type="region of interest" description="Disordered" evidence="1">
    <location>
        <begin position="201"/>
        <end position="224"/>
    </location>
</feature>